<dbReference type="PANTHER" id="PTHR30346:SF28">
    <property type="entry name" value="HTH-TYPE TRANSCRIPTIONAL REGULATOR CYNR"/>
    <property type="match status" value="1"/>
</dbReference>
<dbReference type="Gene3D" id="1.10.10.10">
    <property type="entry name" value="Winged helix-like DNA-binding domain superfamily/Winged helix DNA-binding domain"/>
    <property type="match status" value="1"/>
</dbReference>
<dbReference type="EMBL" id="VDFP01000020">
    <property type="protein sequence ID" value="MQS76595.1"/>
    <property type="molecule type" value="Genomic_DNA"/>
</dbReference>
<dbReference type="EMBL" id="VDFO01000040">
    <property type="protein sequence ID" value="MQS98200.1"/>
    <property type="molecule type" value="Genomic_DNA"/>
</dbReference>
<evidence type="ECO:0000313" key="7">
    <source>
        <dbReference type="EMBL" id="MQS98200.1"/>
    </source>
</evidence>
<dbReference type="GO" id="GO:0003677">
    <property type="term" value="F:DNA binding"/>
    <property type="evidence" value="ECO:0007669"/>
    <property type="project" value="UniProtKB-KW"/>
</dbReference>
<dbReference type="PRINTS" id="PR00039">
    <property type="entry name" value="HTHLYSR"/>
</dbReference>
<dbReference type="Pfam" id="PF03466">
    <property type="entry name" value="LysR_substrate"/>
    <property type="match status" value="1"/>
</dbReference>
<dbReference type="FunFam" id="1.10.10.10:FF:000001">
    <property type="entry name" value="LysR family transcriptional regulator"/>
    <property type="match status" value="1"/>
</dbReference>
<evidence type="ECO:0000256" key="3">
    <source>
        <dbReference type="ARBA" id="ARBA00023125"/>
    </source>
</evidence>
<comment type="caution">
    <text evidence="6">The sequence shown here is derived from an EMBL/GenBank/DDBJ whole genome shotgun (WGS) entry which is preliminary data.</text>
</comment>
<protein>
    <submittedName>
        <fullName evidence="6">LysR family transcriptional regulator</fullName>
    </submittedName>
</protein>
<keyword evidence="4" id="KW-0804">Transcription</keyword>
<dbReference type="SUPFAM" id="SSF53850">
    <property type="entry name" value="Periplasmic binding protein-like II"/>
    <property type="match status" value="1"/>
</dbReference>
<gene>
    <name evidence="7" type="ORF">FHL05_09940</name>
    <name evidence="6" type="ORF">FHL06_09430</name>
</gene>
<evidence type="ECO:0000259" key="5">
    <source>
        <dbReference type="PROSITE" id="PS50931"/>
    </source>
</evidence>
<keyword evidence="8" id="KW-1185">Reference proteome</keyword>
<dbReference type="AlphaFoldDB" id="A0A5P0ZRA9"/>
<dbReference type="Proteomes" id="UP000371423">
    <property type="component" value="Unassembled WGS sequence"/>
</dbReference>
<sequence length="288" mass="32832">MELRVLNYFLMIAREENITRAAELLHVSQPTLSRQIARLEEELGVKLFTRQSHKISLTESGLLLRRRAEEMRQLSDKIFDEMSEDNQELTGQIAIGSGEFLSMNELAELIVKFHKKYPLVTFDFQSGNSKDIESGVERGLIDLALLVEPVNTEKYEFVRINQQEHWGVLTRNDSNLASLKQITPQDLEDESIILSKGPSMQSELRHWLGDSFEKVKIVSYYNLLYNSVILAKKGLGSVLCLDLEASYEGMTFVPLQPALTYSSVLAWKADQISSKSVTTFVEFAKKYL</sequence>
<dbReference type="Pfam" id="PF00126">
    <property type="entry name" value="HTH_1"/>
    <property type="match status" value="1"/>
</dbReference>
<dbReference type="InterPro" id="IPR005119">
    <property type="entry name" value="LysR_subst-bd"/>
</dbReference>
<dbReference type="Proteomes" id="UP000414364">
    <property type="component" value="Unassembled WGS sequence"/>
</dbReference>
<dbReference type="GO" id="GO:0003700">
    <property type="term" value="F:DNA-binding transcription factor activity"/>
    <property type="evidence" value="ECO:0007669"/>
    <property type="project" value="InterPro"/>
</dbReference>
<dbReference type="Gene3D" id="3.40.190.290">
    <property type="match status" value="1"/>
</dbReference>
<evidence type="ECO:0000256" key="1">
    <source>
        <dbReference type="ARBA" id="ARBA00009437"/>
    </source>
</evidence>
<keyword evidence="3" id="KW-0238">DNA-binding</keyword>
<dbReference type="CDD" id="cd05466">
    <property type="entry name" value="PBP2_LTTR_substrate"/>
    <property type="match status" value="1"/>
</dbReference>
<dbReference type="PROSITE" id="PS50931">
    <property type="entry name" value="HTH_LYSR"/>
    <property type="match status" value="1"/>
</dbReference>
<feature type="domain" description="HTH lysR-type" evidence="5">
    <location>
        <begin position="1"/>
        <end position="58"/>
    </location>
</feature>
<evidence type="ECO:0000313" key="9">
    <source>
        <dbReference type="Proteomes" id="UP000414364"/>
    </source>
</evidence>
<dbReference type="InterPro" id="IPR036390">
    <property type="entry name" value="WH_DNA-bd_sf"/>
</dbReference>
<reference evidence="8 9" key="1">
    <citation type="journal article" date="2019" name="Syst. Appl. Microbiol.">
        <title>Polyphasic characterization of two novel Lactobacillus spp. isolated from blown salami packages: Description of Lactobacillus halodurans sp. nov. and Lactobacillus salsicarnum sp. nov.</title>
        <authorList>
            <person name="Schuster J.A."/>
            <person name="Klingl A."/>
            <person name="Vogel R.F."/>
            <person name="Ehrmann M.A."/>
        </authorList>
    </citation>
    <scope>NUCLEOTIDE SEQUENCE [LARGE SCALE GENOMIC DNA]</scope>
    <source>
        <strain evidence="7 8">TMW 1.1920</strain>
        <strain evidence="6 9">TMW 1.2172</strain>
    </source>
</reference>
<proteinExistence type="inferred from homology"/>
<evidence type="ECO:0000313" key="8">
    <source>
        <dbReference type="Proteomes" id="UP000371423"/>
    </source>
</evidence>
<evidence type="ECO:0000256" key="2">
    <source>
        <dbReference type="ARBA" id="ARBA00023015"/>
    </source>
</evidence>
<evidence type="ECO:0000256" key="4">
    <source>
        <dbReference type="ARBA" id="ARBA00023163"/>
    </source>
</evidence>
<dbReference type="SUPFAM" id="SSF46785">
    <property type="entry name" value="Winged helix' DNA-binding domain"/>
    <property type="match status" value="1"/>
</dbReference>
<accession>A0A5P0ZRA9</accession>
<dbReference type="RefSeq" id="WP_153386058.1">
    <property type="nucleotide sequence ID" value="NZ_VDFO01000040.1"/>
</dbReference>
<evidence type="ECO:0000313" key="6">
    <source>
        <dbReference type="EMBL" id="MQS76595.1"/>
    </source>
</evidence>
<comment type="similarity">
    <text evidence="1">Belongs to the LysR transcriptional regulatory family.</text>
</comment>
<dbReference type="InterPro" id="IPR000847">
    <property type="entry name" value="LysR_HTH_N"/>
</dbReference>
<name>A0A5P0ZRA9_9LACO</name>
<dbReference type="OrthoDB" id="9803735at2"/>
<dbReference type="GO" id="GO:0032993">
    <property type="term" value="C:protein-DNA complex"/>
    <property type="evidence" value="ECO:0007669"/>
    <property type="project" value="TreeGrafter"/>
</dbReference>
<organism evidence="6 9">
    <name type="scientific">Companilactobacillus halodurans</name>
    <dbReference type="NCBI Taxonomy" id="2584183"/>
    <lineage>
        <taxon>Bacteria</taxon>
        <taxon>Bacillati</taxon>
        <taxon>Bacillota</taxon>
        <taxon>Bacilli</taxon>
        <taxon>Lactobacillales</taxon>
        <taxon>Lactobacillaceae</taxon>
        <taxon>Companilactobacillus</taxon>
    </lineage>
</organism>
<dbReference type="PANTHER" id="PTHR30346">
    <property type="entry name" value="TRANSCRIPTIONAL DUAL REGULATOR HCAR-RELATED"/>
    <property type="match status" value="1"/>
</dbReference>
<dbReference type="InterPro" id="IPR036388">
    <property type="entry name" value="WH-like_DNA-bd_sf"/>
</dbReference>
<keyword evidence="2" id="KW-0805">Transcription regulation</keyword>